<dbReference type="PIRSF" id="PIRSF002131">
    <property type="entry name" value="Ribosomal_S11"/>
    <property type="match status" value="1"/>
</dbReference>
<dbReference type="EMBL" id="MFAM01000026">
    <property type="protein sequence ID" value="OGD79115.1"/>
    <property type="molecule type" value="Genomic_DNA"/>
</dbReference>
<evidence type="ECO:0000313" key="7">
    <source>
        <dbReference type="EMBL" id="OGD79115.1"/>
    </source>
</evidence>
<comment type="subunit">
    <text evidence="6">Part of the 30S ribosomal subunit. Interacts with proteins S7 and S18. Binds to IF-3.</text>
</comment>
<name>A0A1F5FHI9_9BACT</name>
<comment type="similarity">
    <text evidence="1 6">Belongs to the universal ribosomal protein uS11 family.</text>
</comment>
<accession>A0A1F5FHI9</accession>
<dbReference type="GO" id="GO:0006412">
    <property type="term" value="P:translation"/>
    <property type="evidence" value="ECO:0007669"/>
    <property type="project" value="UniProtKB-UniRule"/>
</dbReference>
<proteinExistence type="inferred from homology"/>
<dbReference type="InterPro" id="IPR036967">
    <property type="entry name" value="Ribosomal_uS11_sf"/>
</dbReference>
<keyword evidence="5 6" id="KW-0687">Ribonucleoprotein</keyword>
<comment type="function">
    <text evidence="6">Located on the platform of the 30S subunit, it bridges several disparate RNA helices of the 16S rRNA. Forms part of the Shine-Dalgarno cleft in the 70S ribosome.</text>
</comment>
<protein>
    <recommendedName>
        <fullName evidence="6">Small ribosomal subunit protein uS11</fullName>
    </recommendedName>
</protein>
<keyword evidence="4 6" id="KW-0689">Ribosomal protein</keyword>
<dbReference type="GO" id="GO:1990904">
    <property type="term" value="C:ribonucleoprotein complex"/>
    <property type="evidence" value="ECO:0007669"/>
    <property type="project" value="UniProtKB-KW"/>
</dbReference>
<dbReference type="GO" id="GO:0019843">
    <property type="term" value="F:rRNA binding"/>
    <property type="evidence" value="ECO:0007669"/>
    <property type="project" value="UniProtKB-UniRule"/>
</dbReference>
<dbReference type="GO" id="GO:0005840">
    <property type="term" value="C:ribosome"/>
    <property type="evidence" value="ECO:0007669"/>
    <property type="project" value="UniProtKB-KW"/>
</dbReference>
<sequence>MATKPTTTKKSKSNFTSVTNGRLYIKASFNNTLVTFTDERGNVVTWANTGSVGFKGARKSTPFAATTTIEEAVKKAKEKGMTTLSVFIKGPGPGRDAVLRVLRNAGFSINQVADITPIPHNGCRPKKPRRV</sequence>
<evidence type="ECO:0000256" key="2">
    <source>
        <dbReference type="ARBA" id="ARBA00022730"/>
    </source>
</evidence>
<dbReference type="SUPFAM" id="SSF53137">
    <property type="entry name" value="Translational machinery components"/>
    <property type="match status" value="1"/>
</dbReference>
<organism evidence="7 8">
    <name type="scientific">Candidatus Collierbacteria bacterium RIFOXYB1_FULL_49_13</name>
    <dbReference type="NCBI Taxonomy" id="1817728"/>
    <lineage>
        <taxon>Bacteria</taxon>
        <taxon>Candidatus Collieribacteriota</taxon>
    </lineage>
</organism>
<dbReference type="GO" id="GO:0003735">
    <property type="term" value="F:structural constituent of ribosome"/>
    <property type="evidence" value="ECO:0007669"/>
    <property type="project" value="InterPro"/>
</dbReference>
<keyword evidence="3 6" id="KW-0694">RNA-binding</keyword>
<evidence type="ECO:0000256" key="4">
    <source>
        <dbReference type="ARBA" id="ARBA00022980"/>
    </source>
</evidence>
<dbReference type="InterPro" id="IPR001971">
    <property type="entry name" value="Ribosomal_uS11"/>
</dbReference>
<keyword evidence="2 6" id="KW-0699">rRNA-binding</keyword>
<dbReference type="Proteomes" id="UP000176682">
    <property type="component" value="Unassembled WGS sequence"/>
</dbReference>
<dbReference type="InterPro" id="IPR019981">
    <property type="entry name" value="Ribosomal_uS11_bac-type"/>
</dbReference>
<evidence type="ECO:0000256" key="5">
    <source>
        <dbReference type="ARBA" id="ARBA00023274"/>
    </source>
</evidence>
<evidence type="ECO:0000313" key="8">
    <source>
        <dbReference type="Proteomes" id="UP000176682"/>
    </source>
</evidence>
<reference evidence="7 8" key="1">
    <citation type="journal article" date="2016" name="Nat. Commun.">
        <title>Thousands of microbial genomes shed light on interconnected biogeochemical processes in an aquifer system.</title>
        <authorList>
            <person name="Anantharaman K."/>
            <person name="Brown C.T."/>
            <person name="Hug L.A."/>
            <person name="Sharon I."/>
            <person name="Castelle C.J."/>
            <person name="Probst A.J."/>
            <person name="Thomas B.C."/>
            <person name="Singh A."/>
            <person name="Wilkins M.J."/>
            <person name="Karaoz U."/>
            <person name="Brodie E.L."/>
            <person name="Williams K.H."/>
            <person name="Hubbard S.S."/>
            <person name="Banfield J.F."/>
        </authorList>
    </citation>
    <scope>NUCLEOTIDE SEQUENCE [LARGE SCALE GENOMIC DNA]</scope>
</reference>
<evidence type="ECO:0000256" key="3">
    <source>
        <dbReference type="ARBA" id="ARBA00022884"/>
    </source>
</evidence>
<evidence type="ECO:0000256" key="6">
    <source>
        <dbReference type="HAMAP-Rule" id="MF_01310"/>
    </source>
</evidence>
<dbReference type="NCBIfam" id="NF003698">
    <property type="entry name" value="PRK05309.1"/>
    <property type="match status" value="1"/>
</dbReference>
<dbReference type="Gene3D" id="3.30.420.80">
    <property type="entry name" value="Ribosomal protein S11"/>
    <property type="match status" value="1"/>
</dbReference>
<evidence type="ECO:0000256" key="1">
    <source>
        <dbReference type="ARBA" id="ARBA00006194"/>
    </source>
</evidence>
<dbReference type="Pfam" id="PF00411">
    <property type="entry name" value="Ribosomal_S11"/>
    <property type="match status" value="1"/>
</dbReference>
<comment type="caution">
    <text evidence="7">The sequence shown here is derived from an EMBL/GenBank/DDBJ whole genome shotgun (WGS) entry which is preliminary data.</text>
</comment>
<dbReference type="AlphaFoldDB" id="A0A1F5FHI9"/>
<dbReference type="HAMAP" id="MF_01310">
    <property type="entry name" value="Ribosomal_uS11"/>
    <property type="match status" value="1"/>
</dbReference>
<gene>
    <name evidence="6" type="primary">rpsK</name>
    <name evidence="7" type="ORF">A2368_00940</name>
</gene>
<dbReference type="NCBIfam" id="TIGR03632">
    <property type="entry name" value="uS11_bact"/>
    <property type="match status" value="1"/>
</dbReference>
<dbReference type="PANTHER" id="PTHR11759">
    <property type="entry name" value="40S RIBOSOMAL PROTEIN S14/30S RIBOSOMAL PROTEIN S11"/>
    <property type="match status" value="1"/>
</dbReference>